<feature type="region of interest" description="Disordered" evidence="4">
    <location>
        <begin position="1"/>
        <end position="27"/>
    </location>
</feature>
<dbReference type="GO" id="GO:0016829">
    <property type="term" value="F:lyase activity"/>
    <property type="evidence" value="ECO:0007669"/>
    <property type="project" value="UniProtKB-KW"/>
</dbReference>
<dbReference type="EC" id="4.4.1.1" evidence="5"/>
<dbReference type="PANTHER" id="PTHR11808">
    <property type="entry name" value="TRANS-SULFURATION ENZYME FAMILY MEMBER"/>
    <property type="match status" value="1"/>
</dbReference>
<evidence type="ECO:0000256" key="1">
    <source>
        <dbReference type="ARBA" id="ARBA00001933"/>
    </source>
</evidence>
<evidence type="ECO:0000256" key="3">
    <source>
        <dbReference type="RuleBase" id="RU362118"/>
    </source>
</evidence>
<evidence type="ECO:0000256" key="2">
    <source>
        <dbReference type="ARBA" id="ARBA00022898"/>
    </source>
</evidence>
<reference evidence="5 6" key="1">
    <citation type="submission" date="2024-06" db="EMBL/GenBank/DDBJ databases">
        <title>Draft genome sequence of Geodermatophilus badlandi, a novel member of the Geodermatophilaceae isolated from badland sedimentary rocks in the Red desert, Wyoming, USA.</title>
        <authorList>
            <person name="Ben Tekaya S."/>
            <person name="Nouioui I."/>
            <person name="Flores G.M."/>
            <person name="Shaal M.N."/>
            <person name="Bredoire F."/>
            <person name="Basile F."/>
            <person name="Van Diepen L."/>
            <person name="Ward N.L."/>
        </authorList>
    </citation>
    <scope>NUCLEOTIDE SEQUENCE [LARGE SCALE GENOMIC DNA]</scope>
    <source>
        <strain evidence="5 6">WL48A</strain>
    </source>
</reference>
<name>A0ABV3XAQ3_9ACTN</name>
<keyword evidence="2 3" id="KW-0663">Pyridoxal phosphate</keyword>
<sequence length="379" mass="39269">MGLPAEWGDGTRSVRAGDLAPVPGTPLRPSPVFAAPFHLGDRPPRAGGADAYARTEHPTYRAFETAVGQLDGGRCLSFASGMAAVGAAVMALVSAGDRLVLPADGYYATRLLARDELERLGVRVEYVPTVGIADVAARGDLDGVRMVLLETPSNPHLDVCDVAAVARATRAAGALLAVDNTTATPLGQRPLALGADLSIGADTKALTGHSDLLLGHVSTASGELYDRLKGWRDHTGATPGAFDAWLGHRSMSTLDLRLARQAATAEAVAAVLADHPAVTGVRWPWRPGDPSHALATRQMLRPIGVVSAELADEAAVSRFLAASRLWTAATSFGGVHSTVDRRAQWGGDAVPAGFLRFSCGIEDTADVVADLVTALGAAG</sequence>
<dbReference type="InterPro" id="IPR015422">
    <property type="entry name" value="PyrdxlP-dep_Trfase_small"/>
</dbReference>
<proteinExistence type="inferred from homology"/>
<organism evidence="5 6">
    <name type="scientific">Geodermatophilus maliterrae</name>
    <dbReference type="NCBI Taxonomy" id="3162531"/>
    <lineage>
        <taxon>Bacteria</taxon>
        <taxon>Bacillati</taxon>
        <taxon>Actinomycetota</taxon>
        <taxon>Actinomycetes</taxon>
        <taxon>Geodermatophilales</taxon>
        <taxon>Geodermatophilaceae</taxon>
        <taxon>Geodermatophilus</taxon>
    </lineage>
</organism>
<dbReference type="Gene3D" id="3.90.1150.10">
    <property type="entry name" value="Aspartate Aminotransferase, domain 1"/>
    <property type="match status" value="1"/>
</dbReference>
<comment type="cofactor">
    <cofactor evidence="1 3">
        <name>pyridoxal 5'-phosphate</name>
        <dbReference type="ChEBI" id="CHEBI:597326"/>
    </cofactor>
</comment>
<keyword evidence="6" id="KW-1185">Reference proteome</keyword>
<dbReference type="Pfam" id="PF01053">
    <property type="entry name" value="Cys_Met_Meta_PP"/>
    <property type="match status" value="1"/>
</dbReference>
<comment type="caution">
    <text evidence="5">The sequence shown here is derived from an EMBL/GenBank/DDBJ whole genome shotgun (WGS) entry which is preliminary data.</text>
</comment>
<dbReference type="InterPro" id="IPR000277">
    <property type="entry name" value="Cys/Met-Metab_PyrdxlP-dep_enz"/>
</dbReference>
<dbReference type="PANTHER" id="PTHR11808:SF85">
    <property type="entry name" value="CYSTATHIONINE GAMMA-LYASE-RELATED"/>
    <property type="match status" value="1"/>
</dbReference>
<dbReference type="Proteomes" id="UP001560045">
    <property type="component" value="Unassembled WGS sequence"/>
</dbReference>
<evidence type="ECO:0000313" key="6">
    <source>
        <dbReference type="Proteomes" id="UP001560045"/>
    </source>
</evidence>
<dbReference type="RefSeq" id="WP_369203639.1">
    <property type="nucleotide sequence ID" value="NZ_JBFNXQ010000008.1"/>
</dbReference>
<dbReference type="PIRSF" id="PIRSF001434">
    <property type="entry name" value="CGS"/>
    <property type="match status" value="1"/>
</dbReference>
<evidence type="ECO:0000313" key="5">
    <source>
        <dbReference type="EMBL" id="MEX5717617.1"/>
    </source>
</evidence>
<evidence type="ECO:0000256" key="4">
    <source>
        <dbReference type="SAM" id="MobiDB-lite"/>
    </source>
</evidence>
<accession>A0ABV3XAQ3</accession>
<dbReference type="InterPro" id="IPR015421">
    <property type="entry name" value="PyrdxlP-dep_Trfase_major"/>
</dbReference>
<dbReference type="InterPro" id="IPR015424">
    <property type="entry name" value="PyrdxlP-dep_Trfase"/>
</dbReference>
<dbReference type="EMBL" id="JBFNXQ010000008">
    <property type="protein sequence ID" value="MEX5717617.1"/>
    <property type="molecule type" value="Genomic_DNA"/>
</dbReference>
<gene>
    <name evidence="5" type="ORF">ABQ292_04435</name>
</gene>
<keyword evidence="5" id="KW-0456">Lyase</keyword>
<dbReference type="SUPFAM" id="SSF53383">
    <property type="entry name" value="PLP-dependent transferases"/>
    <property type="match status" value="1"/>
</dbReference>
<protein>
    <submittedName>
        <fullName evidence="5">Cystathionine gamma-lyase</fullName>
        <ecNumber evidence="5">4.4.1.1</ecNumber>
    </submittedName>
</protein>
<dbReference type="NCBIfam" id="NF005758">
    <property type="entry name" value="PRK07582.1"/>
    <property type="match status" value="1"/>
</dbReference>
<comment type="similarity">
    <text evidence="3">Belongs to the trans-sulfuration enzymes family.</text>
</comment>
<dbReference type="Gene3D" id="3.40.640.10">
    <property type="entry name" value="Type I PLP-dependent aspartate aminotransferase-like (Major domain)"/>
    <property type="match status" value="1"/>
</dbReference>